<dbReference type="SUPFAM" id="SSF51556">
    <property type="entry name" value="Metallo-dependent hydrolases"/>
    <property type="match status" value="1"/>
</dbReference>
<evidence type="ECO:0000313" key="2">
    <source>
        <dbReference type="Proteomes" id="UP000824025"/>
    </source>
</evidence>
<dbReference type="EMBL" id="DXCF01000004">
    <property type="protein sequence ID" value="HIZ09106.1"/>
    <property type="molecule type" value="Genomic_DNA"/>
</dbReference>
<dbReference type="InterPro" id="IPR032466">
    <property type="entry name" value="Metal_Hydrolase"/>
</dbReference>
<dbReference type="AlphaFoldDB" id="A0A9D2D5R8"/>
<dbReference type="Gene3D" id="3.20.20.140">
    <property type="entry name" value="Metal-dependent hydrolases"/>
    <property type="match status" value="1"/>
</dbReference>
<dbReference type="GO" id="GO:0070573">
    <property type="term" value="F:metallodipeptidase activity"/>
    <property type="evidence" value="ECO:0007669"/>
    <property type="project" value="InterPro"/>
</dbReference>
<dbReference type="PANTHER" id="PTHR10443">
    <property type="entry name" value="MICROSOMAL DIPEPTIDASE"/>
    <property type="match status" value="1"/>
</dbReference>
<keyword evidence="1" id="KW-0645">Protease</keyword>
<keyword evidence="1" id="KW-0224">Dipeptidase</keyword>
<reference evidence="1" key="2">
    <citation type="submission" date="2021-04" db="EMBL/GenBank/DDBJ databases">
        <authorList>
            <person name="Gilroy R."/>
        </authorList>
    </citation>
    <scope>NUCLEOTIDE SEQUENCE</scope>
    <source>
        <strain evidence="1">CHK192-19661</strain>
    </source>
</reference>
<gene>
    <name evidence="1" type="ORF">H9726_01330</name>
</gene>
<protein>
    <submittedName>
        <fullName evidence="1">Membrane dipeptidase</fullName>
        <ecNumber evidence="1">3.4.13.-</ecNumber>
    </submittedName>
</protein>
<keyword evidence="1" id="KW-0378">Hydrolase</keyword>
<dbReference type="PANTHER" id="PTHR10443:SF12">
    <property type="entry name" value="DIPEPTIDASE"/>
    <property type="match status" value="1"/>
</dbReference>
<dbReference type="Pfam" id="PF01244">
    <property type="entry name" value="Peptidase_M19"/>
    <property type="match status" value="1"/>
</dbReference>
<sequence length="283" mass="31386">MKDKIADFHCDILTAMSTPDLKGLSSQTDRCACAIFTGNRSFLQVRAIAEDFFRRGHDNLFLTLEDASYLGCATDDEVLGWCPACVSLTWNYENGLAGGCFSETGLTRRGERAVAMLGERGIALDCAHLNIRSFCDVLDFPAEIVNTHTCMYALHPHPRNIKDWQIREIAERGGLVGVTFVGKFLGEGRRSSEDIFRHVDYGVQKFGADLFCFGTDFWGTDDLPAGVSGYACAEELAGLFIKAGYGKPAIKKIFRGNLRNFLMKHKNRRAAAEGRSGFRQNNI</sequence>
<dbReference type="GO" id="GO:0006508">
    <property type="term" value="P:proteolysis"/>
    <property type="evidence" value="ECO:0007669"/>
    <property type="project" value="InterPro"/>
</dbReference>
<proteinExistence type="predicted"/>
<dbReference type="Proteomes" id="UP000824025">
    <property type="component" value="Unassembled WGS sequence"/>
</dbReference>
<dbReference type="PROSITE" id="PS51365">
    <property type="entry name" value="RENAL_DIPEPTIDASE_2"/>
    <property type="match status" value="1"/>
</dbReference>
<dbReference type="EC" id="3.4.13.-" evidence="1"/>
<comment type="caution">
    <text evidence="1">The sequence shown here is derived from an EMBL/GenBank/DDBJ whole genome shotgun (WGS) entry which is preliminary data.</text>
</comment>
<name>A0A9D2D5R8_9FIRM</name>
<dbReference type="InterPro" id="IPR008257">
    <property type="entry name" value="Pept_M19"/>
</dbReference>
<organism evidence="1 2">
    <name type="scientific">Candidatus Borkfalkia avicola</name>
    <dbReference type="NCBI Taxonomy" id="2838503"/>
    <lineage>
        <taxon>Bacteria</taxon>
        <taxon>Bacillati</taxon>
        <taxon>Bacillota</taxon>
        <taxon>Clostridia</taxon>
        <taxon>Christensenellales</taxon>
        <taxon>Christensenellaceae</taxon>
        <taxon>Candidatus Borkfalkia</taxon>
    </lineage>
</organism>
<reference evidence="1" key="1">
    <citation type="journal article" date="2021" name="PeerJ">
        <title>Extensive microbial diversity within the chicken gut microbiome revealed by metagenomics and culture.</title>
        <authorList>
            <person name="Gilroy R."/>
            <person name="Ravi A."/>
            <person name="Getino M."/>
            <person name="Pursley I."/>
            <person name="Horton D.L."/>
            <person name="Alikhan N.F."/>
            <person name="Baker D."/>
            <person name="Gharbi K."/>
            <person name="Hall N."/>
            <person name="Watson M."/>
            <person name="Adriaenssens E.M."/>
            <person name="Foster-Nyarko E."/>
            <person name="Jarju S."/>
            <person name="Secka A."/>
            <person name="Antonio M."/>
            <person name="Oren A."/>
            <person name="Chaudhuri R.R."/>
            <person name="La Ragione R."/>
            <person name="Hildebrand F."/>
            <person name="Pallen M.J."/>
        </authorList>
    </citation>
    <scope>NUCLEOTIDE SEQUENCE</scope>
    <source>
        <strain evidence="1">CHK192-19661</strain>
    </source>
</reference>
<evidence type="ECO:0000313" key="1">
    <source>
        <dbReference type="EMBL" id="HIZ09106.1"/>
    </source>
</evidence>
<accession>A0A9D2D5R8</accession>